<dbReference type="EMBL" id="CAJVPW010049471">
    <property type="protein sequence ID" value="CAG8763085.1"/>
    <property type="molecule type" value="Genomic_DNA"/>
</dbReference>
<evidence type="ECO:0000313" key="1">
    <source>
        <dbReference type="EMBL" id="CAG8763085.1"/>
    </source>
</evidence>
<feature type="non-terminal residue" evidence="1">
    <location>
        <position position="1"/>
    </location>
</feature>
<evidence type="ECO:0000313" key="2">
    <source>
        <dbReference type="Proteomes" id="UP000789366"/>
    </source>
</evidence>
<accession>A0ACA9QR32</accession>
<feature type="non-terminal residue" evidence="1">
    <location>
        <position position="100"/>
    </location>
</feature>
<gene>
    <name evidence="1" type="ORF">SPELUC_LOCUS15275</name>
</gene>
<proteinExistence type="predicted"/>
<dbReference type="Proteomes" id="UP000789366">
    <property type="component" value="Unassembled WGS sequence"/>
</dbReference>
<keyword evidence="2" id="KW-1185">Reference proteome</keyword>
<protein>
    <submittedName>
        <fullName evidence="1">6854_t:CDS:1</fullName>
    </submittedName>
</protein>
<organism evidence="1 2">
    <name type="scientific">Cetraspora pellucida</name>
    <dbReference type="NCBI Taxonomy" id="1433469"/>
    <lineage>
        <taxon>Eukaryota</taxon>
        <taxon>Fungi</taxon>
        <taxon>Fungi incertae sedis</taxon>
        <taxon>Mucoromycota</taxon>
        <taxon>Glomeromycotina</taxon>
        <taxon>Glomeromycetes</taxon>
        <taxon>Diversisporales</taxon>
        <taxon>Gigasporaceae</taxon>
        <taxon>Cetraspora</taxon>
    </lineage>
</organism>
<reference evidence="1" key="1">
    <citation type="submission" date="2021-06" db="EMBL/GenBank/DDBJ databases">
        <authorList>
            <person name="Kallberg Y."/>
            <person name="Tangrot J."/>
            <person name="Rosling A."/>
        </authorList>
    </citation>
    <scope>NUCLEOTIDE SEQUENCE</scope>
    <source>
        <strain evidence="1">28 12/20/2015</strain>
    </source>
</reference>
<name>A0ACA9QR32_9GLOM</name>
<sequence>LSSGLPPFKNVSDQTEIALHVINGKRETPIDGTPVDFMKIYCDAWNGNPNLRPSIAEIYERLKNIRIVPQIRKNSAHDAYYNFGLGRTKILSDHGHMFNE</sequence>
<comment type="caution">
    <text evidence="1">The sequence shown here is derived from an EMBL/GenBank/DDBJ whole genome shotgun (WGS) entry which is preliminary data.</text>
</comment>